<dbReference type="EMBL" id="JZYX01000044">
    <property type="protein sequence ID" value="KJN23010.1"/>
    <property type="molecule type" value="Genomic_DNA"/>
</dbReference>
<comment type="caution">
    <text evidence="2">The sequence shown here is derived from an EMBL/GenBank/DDBJ whole genome shotgun (WGS) entry which is preliminary data.</text>
</comment>
<dbReference type="Proteomes" id="UP000033352">
    <property type="component" value="Unassembled WGS sequence"/>
</dbReference>
<feature type="signal peptide" evidence="1">
    <location>
        <begin position="1"/>
        <end position="19"/>
    </location>
</feature>
<name>A0A0F1APX3_9ENTR</name>
<evidence type="ECO:0000313" key="3">
    <source>
        <dbReference type="Proteomes" id="UP000033352"/>
    </source>
</evidence>
<evidence type="ECO:0000313" key="2">
    <source>
        <dbReference type="EMBL" id="KJN23010.1"/>
    </source>
</evidence>
<dbReference type="PATRIC" id="fig|1619248.3.peg.3273"/>
<sequence length="144" mass="16128">MKTMQLFLIMLVISHLAYASDCASVEEMDKADNAASAIHGWQGVYSFYENYRQCDEGYIAEGMSATIVGLLANNWKTSHQLMHLSESDRAFESWMINHINTTTNDRDLDKVVRNAADNCPEGDKAFCNQIENAAQGALKELQSQ</sequence>
<protein>
    <recommendedName>
        <fullName evidence="4">Lipoprotein</fullName>
    </recommendedName>
</protein>
<evidence type="ECO:0008006" key="4">
    <source>
        <dbReference type="Google" id="ProtNLM"/>
    </source>
</evidence>
<accession>A0A0F1APX3</accession>
<proteinExistence type="predicted"/>
<dbReference type="OrthoDB" id="5959501at2"/>
<gene>
    <name evidence="2" type="ORF">SS37_18865</name>
</gene>
<dbReference type="AlphaFoldDB" id="A0A0F1APX3"/>
<keyword evidence="1" id="KW-0732">Signal</keyword>
<evidence type="ECO:0000256" key="1">
    <source>
        <dbReference type="SAM" id="SignalP"/>
    </source>
</evidence>
<feature type="chain" id="PRO_5002448663" description="Lipoprotein" evidence="1">
    <location>
        <begin position="20"/>
        <end position="144"/>
    </location>
</feature>
<dbReference type="RefSeq" id="WP_045286314.1">
    <property type="nucleotide sequence ID" value="NZ_CP170190.1"/>
</dbReference>
<organism evidence="2 3">
    <name type="scientific">Enterobacter sichuanensis</name>
    <dbReference type="NCBI Taxonomy" id="2071710"/>
    <lineage>
        <taxon>Bacteria</taxon>
        <taxon>Pseudomonadati</taxon>
        <taxon>Pseudomonadota</taxon>
        <taxon>Gammaproteobacteria</taxon>
        <taxon>Enterobacterales</taxon>
        <taxon>Enterobacteriaceae</taxon>
        <taxon>Enterobacter</taxon>
        <taxon>Enterobacter cloacae complex</taxon>
    </lineage>
</organism>
<reference evidence="2 3" key="1">
    <citation type="submission" date="2015-03" db="EMBL/GenBank/DDBJ databases">
        <authorList>
            <person name="McCorrison J."/>
            <person name="Sanka R."/>
            <person name="Adams M."/>
            <person name="Brinkac L."/>
            <person name="Nierman W."/>
            <person name="Sutton G."/>
            <person name="Nelson K."/>
            <person name="Kiedrowski L."/>
            <person name="Guerrero D."/>
            <person name="Bonomo R."/>
        </authorList>
    </citation>
    <scope>NUCLEOTIDE SEQUENCE [LARGE SCALE GENOMIC DNA]</scope>
    <source>
        <strain evidence="2 3">35699</strain>
    </source>
</reference>